<dbReference type="Pfam" id="PF13408">
    <property type="entry name" value="Zn_ribbon_recom"/>
    <property type="match status" value="1"/>
</dbReference>
<dbReference type="InterPro" id="IPR011109">
    <property type="entry name" value="DNA_bind_recombinase_dom"/>
</dbReference>
<evidence type="ECO:0000313" key="3">
    <source>
        <dbReference type="EMBL" id="MBU5626658.1"/>
    </source>
</evidence>
<proteinExistence type="predicted"/>
<dbReference type="CDD" id="cd00338">
    <property type="entry name" value="Ser_Recombinase"/>
    <property type="match status" value="1"/>
</dbReference>
<reference evidence="3 4" key="1">
    <citation type="submission" date="2021-06" db="EMBL/GenBank/DDBJ databases">
        <authorList>
            <person name="Sun Q."/>
            <person name="Li D."/>
        </authorList>
    </citation>
    <scope>NUCLEOTIDE SEQUENCE [LARGE SCALE GENOMIC DNA]</scope>
    <source>
        <strain evidence="3 4">MSJ-2</strain>
    </source>
</reference>
<dbReference type="InterPro" id="IPR050639">
    <property type="entry name" value="SSR_resolvase"/>
</dbReference>
<dbReference type="RefSeq" id="WP_216632130.1">
    <property type="nucleotide sequence ID" value="NZ_JAHLQN010000001.1"/>
</dbReference>
<dbReference type="InterPro" id="IPR006119">
    <property type="entry name" value="Resolv_N"/>
</dbReference>
<name>A0ABS6F8N9_9FIRM</name>
<comment type="caution">
    <text evidence="3">The sequence shown here is derived from an EMBL/GenBank/DDBJ whole genome shotgun (WGS) entry which is preliminary data.</text>
</comment>
<feature type="domain" description="Resolvase/invertase-type recombinase catalytic" evidence="1">
    <location>
        <begin position="1"/>
        <end position="142"/>
    </location>
</feature>
<dbReference type="PROSITE" id="PS51737">
    <property type="entry name" value="RECOMBINASE_DNA_BIND"/>
    <property type="match status" value="1"/>
</dbReference>
<accession>A0ABS6F8N9</accession>
<dbReference type="PANTHER" id="PTHR30461:SF23">
    <property type="entry name" value="DNA RECOMBINASE-RELATED"/>
    <property type="match status" value="1"/>
</dbReference>
<dbReference type="Pfam" id="PF00239">
    <property type="entry name" value="Resolvase"/>
    <property type="match status" value="1"/>
</dbReference>
<protein>
    <submittedName>
        <fullName evidence="3">Recombinase family protein</fullName>
    </submittedName>
</protein>
<sequence>MDAVYARQSVDKRDSVSIETQIEYCARAIDGGYTVYKDRGFSGKNTNRPEFMRMLEDIRQGKVSKVWVYRLDRFSRSILDFGQLWALLEQHHVEFESITEKFDTSTPSGRAMLNIIMTFAQLERETIAQRVQDNYYHRVALGSWPGGPAPLGFSIAKTRDDAGRSAPTLTANADMEIVRRIFLEYLKPGASLAGVARKLTREGICGIRRRGWDSVAISRILKNPVYVMADRQVYLHFAAQGILIEQPAEAFTGKMACHLVGKRNRPAGEKGEARLSLANHAGVIPPEVWLGCQEKLSANRQIDRSGVGRHSWLSGLLKCGGCGYAVKISRCGDTYYLHCSGHTNLGICEEKIEADLRELEDAVGSSIQSMLSRCPDEEEDSDSTEAEKLRRIDGQIERLVAAYAGSTEITAAYLNEEISRLGEERRALAQIRRRSGREALARIEFSSLSMAEKKMVASELIDRILLSGDRAEILWKV</sequence>
<keyword evidence="4" id="KW-1185">Reference proteome</keyword>
<dbReference type="Pfam" id="PF07508">
    <property type="entry name" value="Recombinase"/>
    <property type="match status" value="1"/>
</dbReference>
<dbReference type="SMART" id="SM00857">
    <property type="entry name" value="Resolvase"/>
    <property type="match status" value="1"/>
</dbReference>
<dbReference type="Proteomes" id="UP000787672">
    <property type="component" value="Unassembled WGS sequence"/>
</dbReference>
<dbReference type="EMBL" id="JAHLQN010000001">
    <property type="protein sequence ID" value="MBU5626658.1"/>
    <property type="molecule type" value="Genomic_DNA"/>
</dbReference>
<evidence type="ECO:0000259" key="2">
    <source>
        <dbReference type="PROSITE" id="PS51737"/>
    </source>
</evidence>
<dbReference type="InterPro" id="IPR025827">
    <property type="entry name" value="Zn_ribbon_recom_dom"/>
</dbReference>
<feature type="domain" description="Recombinase" evidence="2">
    <location>
        <begin position="150"/>
        <end position="302"/>
    </location>
</feature>
<evidence type="ECO:0000313" key="4">
    <source>
        <dbReference type="Proteomes" id="UP000787672"/>
    </source>
</evidence>
<organism evidence="3 4">
    <name type="scientific">Dysosmobacter acutus</name>
    <dbReference type="NCBI Taxonomy" id="2841504"/>
    <lineage>
        <taxon>Bacteria</taxon>
        <taxon>Bacillati</taxon>
        <taxon>Bacillota</taxon>
        <taxon>Clostridia</taxon>
        <taxon>Eubacteriales</taxon>
        <taxon>Oscillospiraceae</taxon>
        <taxon>Dysosmobacter</taxon>
    </lineage>
</organism>
<dbReference type="PANTHER" id="PTHR30461">
    <property type="entry name" value="DNA-INVERTASE FROM LAMBDOID PROPHAGE"/>
    <property type="match status" value="1"/>
</dbReference>
<gene>
    <name evidence="3" type="ORF">KQI82_06980</name>
</gene>
<evidence type="ECO:0000259" key="1">
    <source>
        <dbReference type="PROSITE" id="PS51736"/>
    </source>
</evidence>
<dbReference type="PROSITE" id="PS51736">
    <property type="entry name" value="RECOMBINASES_3"/>
    <property type="match status" value="1"/>
</dbReference>